<dbReference type="EMBL" id="CM047741">
    <property type="protein sequence ID" value="KAJ0037865.1"/>
    <property type="molecule type" value="Genomic_DNA"/>
</dbReference>
<evidence type="ECO:0000313" key="2">
    <source>
        <dbReference type="Proteomes" id="UP001163603"/>
    </source>
</evidence>
<evidence type="ECO:0000313" key="1">
    <source>
        <dbReference type="EMBL" id="KAJ0037865.1"/>
    </source>
</evidence>
<gene>
    <name evidence="1" type="ORF">Pint_23138</name>
</gene>
<reference evidence="2" key="1">
    <citation type="journal article" date="2023" name="G3 (Bethesda)">
        <title>Genome assembly and association tests identify interacting loci associated with vigor, precocity, and sex in interspecific pistachio rootstocks.</title>
        <authorList>
            <person name="Palmer W."/>
            <person name="Jacygrad E."/>
            <person name="Sagayaradj S."/>
            <person name="Cavanaugh K."/>
            <person name="Han R."/>
            <person name="Bertier L."/>
            <person name="Beede B."/>
            <person name="Kafkas S."/>
            <person name="Golino D."/>
            <person name="Preece J."/>
            <person name="Michelmore R."/>
        </authorList>
    </citation>
    <scope>NUCLEOTIDE SEQUENCE [LARGE SCALE GENOMIC DNA]</scope>
</reference>
<protein>
    <submittedName>
        <fullName evidence="1">Uncharacterized protein</fullName>
    </submittedName>
</protein>
<proteinExistence type="predicted"/>
<dbReference type="Proteomes" id="UP001163603">
    <property type="component" value="Chromosome 6"/>
</dbReference>
<organism evidence="1 2">
    <name type="scientific">Pistacia integerrima</name>
    <dbReference type="NCBI Taxonomy" id="434235"/>
    <lineage>
        <taxon>Eukaryota</taxon>
        <taxon>Viridiplantae</taxon>
        <taxon>Streptophyta</taxon>
        <taxon>Embryophyta</taxon>
        <taxon>Tracheophyta</taxon>
        <taxon>Spermatophyta</taxon>
        <taxon>Magnoliopsida</taxon>
        <taxon>eudicotyledons</taxon>
        <taxon>Gunneridae</taxon>
        <taxon>Pentapetalae</taxon>
        <taxon>rosids</taxon>
        <taxon>malvids</taxon>
        <taxon>Sapindales</taxon>
        <taxon>Anacardiaceae</taxon>
        <taxon>Pistacia</taxon>
    </lineage>
</organism>
<accession>A0ACC0YIM8</accession>
<comment type="caution">
    <text evidence="1">The sequence shown here is derived from an EMBL/GenBank/DDBJ whole genome shotgun (WGS) entry which is preliminary data.</text>
</comment>
<keyword evidence="2" id="KW-1185">Reference proteome</keyword>
<name>A0ACC0YIM8_9ROSI</name>
<sequence>MGANMSDFQNPHGFSPVKTNQLIECHSKNQWKAQFDANKETSKLTVVYFTATWCGPCKFLEPYIKELAAKYSDVLFIKIDIDKLAAVAREFELIDVVPTMAFVKKGKEIDRVVGAKKEEVQMKIEKHRTF</sequence>